<keyword evidence="6 9" id="KW-0408">Iron</keyword>
<dbReference type="InterPro" id="IPR007785">
    <property type="entry name" value="Anamorsin"/>
</dbReference>
<gene>
    <name evidence="13" type="ORF">B9G98_03728</name>
</gene>
<feature type="binding site" evidence="9">
    <location>
        <position position="182"/>
    </location>
    <ligand>
        <name>[2Fe-2S] cluster</name>
        <dbReference type="ChEBI" id="CHEBI:190135"/>
    </ligand>
</feature>
<evidence type="ECO:0000259" key="12">
    <source>
        <dbReference type="Pfam" id="PF16803"/>
    </source>
</evidence>
<comment type="domain">
    <text evidence="9">The twin Cx2C motifs are involved in the recognition by the mitochondrial MIA40-ERV1 disulfide relay system. The formation of 2 disulfide bonds in the Cx2C motifs through dithiol/disulfide exchange reactions effectively traps the protein in the mitochondrial intermembrane space.</text>
</comment>
<reference evidence="13 14" key="1">
    <citation type="submission" date="2017-04" db="EMBL/GenBank/DDBJ databases">
        <title>Genome sequencing of [Candida] sorbophila.</title>
        <authorList>
            <person name="Ahn J.O."/>
        </authorList>
    </citation>
    <scope>NUCLEOTIDE SEQUENCE [LARGE SCALE GENOMIC DNA]</scope>
    <source>
        <strain evidence="13 14">DS02</strain>
    </source>
</reference>
<evidence type="ECO:0000256" key="8">
    <source>
        <dbReference type="ARBA" id="ARBA00023128"/>
    </source>
</evidence>
<organism evidence="13 14">
    <name type="scientific">Wickerhamiella sorbophila</name>
    <dbReference type="NCBI Taxonomy" id="45607"/>
    <lineage>
        <taxon>Eukaryota</taxon>
        <taxon>Fungi</taxon>
        <taxon>Dikarya</taxon>
        <taxon>Ascomycota</taxon>
        <taxon>Saccharomycotina</taxon>
        <taxon>Dipodascomycetes</taxon>
        <taxon>Dipodascales</taxon>
        <taxon>Trichomonascaceae</taxon>
        <taxon>Wickerhamiella</taxon>
    </lineage>
</organism>
<dbReference type="RefSeq" id="XP_024666053.1">
    <property type="nucleotide sequence ID" value="XM_024810285.1"/>
</dbReference>
<dbReference type="HAMAP" id="MF_03115">
    <property type="entry name" value="Anamorsin"/>
    <property type="match status" value="1"/>
</dbReference>
<comment type="domain">
    <text evidence="9">The C-terminal domain binds 2 Fe-S clusters but is otherwise mostly in an intrinsically disordered conformation.</text>
</comment>
<comment type="caution">
    <text evidence="9">Lacks conserved residue(s) required for the propagation of feature annotation.</text>
</comment>
<evidence type="ECO:0000256" key="1">
    <source>
        <dbReference type="ARBA" id="ARBA00001966"/>
    </source>
</evidence>
<comment type="caution">
    <text evidence="13">The sequence shown here is derived from an EMBL/GenBank/DDBJ whole genome shotgun (WGS) entry which is preliminary data.</text>
</comment>
<comment type="domain">
    <text evidence="9">The N-terminal domain has structural similarity with S-adenosyl-L-methionine-dependent methyltransferases, but does not bind S-adenosyl-L-methionine. It is required for correct assembly of the 2 Fe-S clusters.</text>
</comment>
<evidence type="ECO:0000256" key="7">
    <source>
        <dbReference type="ARBA" id="ARBA00023014"/>
    </source>
</evidence>
<evidence type="ECO:0000256" key="9">
    <source>
        <dbReference type="HAMAP-Rule" id="MF_03115"/>
    </source>
</evidence>
<feature type="binding site" evidence="9">
    <location>
        <position position="192"/>
    </location>
    <ligand>
        <name>[2Fe-2S] cluster</name>
        <dbReference type="ChEBI" id="CHEBI:190135"/>
    </ligand>
</feature>
<protein>
    <submittedName>
        <fullName evidence="13">Fe-S cluster assembly protein DRE2</fullName>
    </submittedName>
</protein>
<dbReference type="GO" id="GO:0046872">
    <property type="term" value="F:metal ion binding"/>
    <property type="evidence" value="ECO:0007669"/>
    <property type="project" value="UniProtKB-KW"/>
</dbReference>
<dbReference type="GO" id="GO:0005758">
    <property type="term" value="C:mitochondrial intermembrane space"/>
    <property type="evidence" value="ECO:0007669"/>
    <property type="project" value="UniProtKB-SubCell"/>
</dbReference>
<dbReference type="Pfam" id="PF16803">
    <property type="entry name" value="DRE2_N"/>
    <property type="match status" value="1"/>
</dbReference>
<feature type="binding site" evidence="9">
    <location>
        <position position="238"/>
    </location>
    <ligand>
        <name>[4Fe-4S] cluster</name>
        <dbReference type="ChEBI" id="CHEBI:49883"/>
    </ligand>
</feature>
<dbReference type="GeneID" id="36517476"/>
<feature type="short sequence motif" description="Cx2C motif 2" evidence="9">
    <location>
        <begin position="249"/>
        <end position="252"/>
    </location>
</feature>
<feature type="binding site" evidence="9">
    <location>
        <position position="249"/>
    </location>
    <ligand>
        <name>[4Fe-4S] cluster</name>
        <dbReference type="ChEBI" id="CHEBI:49883"/>
    </ligand>
</feature>
<feature type="domain" description="Anamorsin C-terminal" evidence="11">
    <location>
        <begin position="178"/>
        <end position="268"/>
    </location>
</feature>
<feature type="binding site" evidence="9">
    <location>
        <position position="195"/>
    </location>
    <ligand>
        <name>[2Fe-2S] cluster</name>
        <dbReference type="ChEBI" id="CHEBI:190135"/>
    </ligand>
</feature>
<dbReference type="GO" id="GO:0051537">
    <property type="term" value="F:2 iron, 2 sulfur cluster binding"/>
    <property type="evidence" value="ECO:0007669"/>
    <property type="project" value="UniProtKB-UniRule"/>
</dbReference>
<evidence type="ECO:0000256" key="6">
    <source>
        <dbReference type="ARBA" id="ARBA00023004"/>
    </source>
</evidence>
<keyword evidence="5 9" id="KW-0479">Metal-binding</keyword>
<dbReference type="Pfam" id="PF05093">
    <property type="entry name" value="CIAPIN1"/>
    <property type="match status" value="1"/>
</dbReference>
<accession>A0A2T0FM94</accession>
<dbReference type="Proteomes" id="UP000238350">
    <property type="component" value="Unassembled WGS sequence"/>
</dbReference>
<comment type="subcellular location">
    <subcellularLocation>
        <location evidence="9">Cytoplasm</location>
    </subcellularLocation>
    <subcellularLocation>
        <location evidence="9">Mitochondrion intermembrane space</location>
    </subcellularLocation>
</comment>
<keyword evidence="3 9" id="KW-0004">4Fe-4S</keyword>
<evidence type="ECO:0000313" key="13">
    <source>
        <dbReference type="EMBL" id="PRT56108.1"/>
    </source>
</evidence>
<evidence type="ECO:0000313" key="14">
    <source>
        <dbReference type="Proteomes" id="UP000238350"/>
    </source>
</evidence>
<dbReference type="Gene3D" id="3.40.50.11000">
    <property type="entry name" value="Fe-S cluster assembly protein Dre2, N-terminal domain"/>
    <property type="match status" value="1"/>
</dbReference>
<evidence type="ECO:0000256" key="3">
    <source>
        <dbReference type="ARBA" id="ARBA00022485"/>
    </source>
</evidence>
<keyword evidence="14" id="KW-1185">Reference proteome</keyword>
<feature type="binding site" evidence="9">
    <location>
        <position position="241"/>
    </location>
    <ligand>
        <name>[4Fe-4S] cluster</name>
        <dbReference type="ChEBI" id="CHEBI:49883"/>
    </ligand>
</feature>
<keyword evidence="8 9" id="KW-0496">Mitochondrion</keyword>
<feature type="domain" description="Fe-S cluster assembly protein Dre2 N-terminal" evidence="12">
    <location>
        <begin position="5"/>
        <end position="114"/>
    </location>
</feature>
<dbReference type="GO" id="GO:0016226">
    <property type="term" value="P:iron-sulfur cluster assembly"/>
    <property type="evidence" value="ECO:0007669"/>
    <property type="project" value="UniProtKB-UniRule"/>
</dbReference>
<dbReference type="PANTHER" id="PTHR13273:SF14">
    <property type="entry name" value="ANAMORSIN"/>
    <property type="match status" value="1"/>
</dbReference>
<comment type="cofactor">
    <cofactor evidence="1 9">
        <name>[4Fe-4S] cluster</name>
        <dbReference type="ChEBI" id="CHEBI:49883"/>
    </cofactor>
</comment>
<dbReference type="GO" id="GO:0009055">
    <property type="term" value="F:electron transfer activity"/>
    <property type="evidence" value="ECO:0007669"/>
    <property type="project" value="UniProtKB-UniRule"/>
</dbReference>
<evidence type="ECO:0000256" key="4">
    <source>
        <dbReference type="ARBA" id="ARBA00022490"/>
    </source>
</evidence>
<evidence type="ECO:0000256" key="5">
    <source>
        <dbReference type="ARBA" id="ARBA00022723"/>
    </source>
</evidence>
<feature type="region of interest" description="Disordered" evidence="10">
    <location>
        <begin position="140"/>
        <end position="162"/>
    </location>
</feature>
<comment type="similarity">
    <text evidence="2 9">Belongs to the anamorsin family.</text>
</comment>
<dbReference type="InterPro" id="IPR046408">
    <property type="entry name" value="CIAPIN1"/>
</dbReference>
<dbReference type="OrthoDB" id="311633at2759"/>
<evidence type="ECO:0000259" key="11">
    <source>
        <dbReference type="Pfam" id="PF05093"/>
    </source>
</evidence>
<proteinExistence type="inferred from homology"/>
<keyword evidence="7 9" id="KW-0411">Iron-sulfur</keyword>
<sequence length="275" mass="29776">MTAEQRVLLVVTADLVSSVDKIKQLTAEYPNADVHQQLLERLEVSAVHIPPQSFDLVRIVGAERTEIGGTAASAIYDAMKPNAHLVGAVKNESVLVLNGLVKEGDKWTKYVQKAPTVLLSRKPKTGTSNNLFKRKFDRAPPSALNADLPPLDKMESSPESDLIDEDDLVDGADPAHVYPAKCNPDGKRRRACKDCTCGLREIEEKEEASARQRQAIILTSDDLAEIDFTVPGKAVGGCGSCALGDAFRCDGCPYLGLPPFKPGEVVSLDQFGDDF</sequence>
<dbReference type="InterPro" id="IPR031838">
    <property type="entry name" value="Dre2_N"/>
</dbReference>
<keyword evidence="9" id="KW-0001">2Fe-2S</keyword>
<dbReference type="GO" id="GO:0051539">
    <property type="term" value="F:4 iron, 4 sulfur cluster binding"/>
    <property type="evidence" value="ECO:0007669"/>
    <property type="project" value="UniProtKB-KW"/>
</dbReference>
<dbReference type="PANTHER" id="PTHR13273">
    <property type="entry name" value="ANAMORSIN"/>
    <property type="match status" value="1"/>
</dbReference>
<feature type="binding site" evidence="9">
    <location>
        <position position="197"/>
    </location>
    <ligand>
        <name>[2Fe-2S] cluster</name>
        <dbReference type="ChEBI" id="CHEBI:190135"/>
    </ligand>
</feature>
<keyword evidence="4 9" id="KW-0963">Cytoplasm</keyword>
<evidence type="ECO:0000256" key="10">
    <source>
        <dbReference type="SAM" id="MobiDB-lite"/>
    </source>
</evidence>
<comment type="cofactor">
    <cofactor evidence="9">
        <name>[2Fe-2S] cluster</name>
        <dbReference type="ChEBI" id="CHEBI:190135"/>
    </cofactor>
</comment>
<feature type="binding site" evidence="9">
    <location>
        <position position="252"/>
    </location>
    <ligand>
        <name>[4Fe-4S] cluster</name>
        <dbReference type="ChEBI" id="CHEBI:49883"/>
    </ligand>
</feature>
<dbReference type="AlphaFoldDB" id="A0A2T0FM94"/>
<feature type="short sequence motif" description="Cx2C motif 1" evidence="9">
    <location>
        <begin position="238"/>
        <end position="241"/>
    </location>
</feature>
<dbReference type="EMBL" id="NDIQ01000022">
    <property type="protein sequence ID" value="PRT56108.1"/>
    <property type="molecule type" value="Genomic_DNA"/>
</dbReference>
<evidence type="ECO:0000256" key="2">
    <source>
        <dbReference type="ARBA" id="ARBA00008169"/>
    </source>
</evidence>
<name>A0A2T0FM94_9ASCO</name>
<dbReference type="STRING" id="45607.A0A2T0FM94"/>
<feature type="region of interest" description="Fe-S binding site B" evidence="9">
    <location>
        <begin position="238"/>
        <end position="252"/>
    </location>
</feature>